<dbReference type="PROSITE" id="PS51123">
    <property type="entry name" value="OMPA_2"/>
    <property type="match status" value="1"/>
</dbReference>
<evidence type="ECO:0000256" key="4">
    <source>
        <dbReference type="PROSITE-ProRule" id="PRU00473"/>
    </source>
</evidence>
<keyword evidence="2 4" id="KW-0472">Membrane</keyword>
<reference evidence="8 9" key="1">
    <citation type="submission" date="2019-06" db="EMBL/GenBank/DDBJ databases">
        <title>Sequencing the genomes of 1000 actinobacteria strains.</title>
        <authorList>
            <person name="Klenk H.-P."/>
        </authorList>
    </citation>
    <scope>NUCLEOTIDE SEQUENCE [LARGE SCALE GENOMIC DNA]</scope>
    <source>
        <strain evidence="8 9">DSM 45015</strain>
    </source>
</reference>
<feature type="compositionally biased region" description="Basic and acidic residues" evidence="5">
    <location>
        <begin position="138"/>
        <end position="164"/>
    </location>
</feature>
<comment type="subcellular location">
    <subcellularLocation>
        <location evidence="1">Cell outer membrane</location>
    </subcellularLocation>
</comment>
<evidence type="ECO:0000256" key="3">
    <source>
        <dbReference type="ARBA" id="ARBA00023237"/>
    </source>
</evidence>
<dbReference type="EMBL" id="VFQC01000001">
    <property type="protein sequence ID" value="TQN31009.1"/>
    <property type="molecule type" value="Genomic_DNA"/>
</dbReference>
<dbReference type="InterPro" id="IPR006664">
    <property type="entry name" value="OMP_bac"/>
</dbReference>
<evidence type="ECO:0000256" key="5">
    <source>
        <dbReference type="SAM" id="MobiDB-lite"/>
    </source>
</evidence>
<dbReference type="RefSeq" id="WP_141922286.1">
    <property type="nucleotide sequence ID" value="NZ_VFQC01000001.1"/>
</dbReference>
<sequence>MSSSASPGVRLVCWVIAGSVLAVPTSAHAQGGTETEPDAPGPAAVDTAPIHDLNTPVQKLSPPVQDLTVATRNEDGSVTDAENSEERTVTLAADVLFEFDEADITDEADGALEEAARVLDDSAEGTTVEIDGYTDAKGSAERNQELSEERAEAVEEELSSRTEGSDITFDVTGHGSADPVAPNEVDGEDNPEGREKNRRVEIRIPR</sequence>
<dbReference type="OrthoDB" id="5166631at2"/>
<dbReference type="PRINTS" id="PR01021">
    <property type="entry name" value="OMPADOMAIN"/>
</dbReference>
<dbReference type="PANTHER" id="PTHR30329:SF21">
    <property type="entry name" value="LIPOPROTEIN YIAD-RELATED"/>
    <property type="match status" value="1"/>
</dbReference>
<accession>A0A543NGP1</accession>
<dbReference type="Gene3D" id="3.30.1330.60">
    <property type="entry name" value="OmpA-like domain"/>
    <property type="match status" value="1"/>
</dbReference>
<dbReference type="Proteomes" id="UP000317422">
    <property type="component" value="Unassembled WGS sequence"/>
</dbReference>
<dbReference type="PANTHER" id="PTHR30329">
    <property type="entry name" value="STATOR ELEMENT OF FLAGELLAR MOTOR COMPLEX"/>
    <property type="match status" value="1"/>
</dbReference>
<dbReference type="AlphaFoldDB" id="A0A543NGP1"/>
<keyword evidence="9" id="KW-1185">Reference proteome</keyword>
<feature type="signal peptide" evidence="6">
    <location>
        <begin position="1"/>
        <end position="29"/>
    </location>
</feature>
<gene>
    <name evidence="8" type="ORF">FHX37_0898</name>
</gene>
<feature type="region of interest" description="Disordered" evidence="5">
    <location>
        <begin position="135"/>
        <end position="206"/>
    </location>
</feature>
<dbReference type="InterPro" id="IPR036737">
    <property type="entry name" value="OmpA-like_sf"/>
</dbReference>
<evidence type="ECO:0000259" key="7">
    <source>
        <dbReference type="PROSITE" id="PS51123"/>
    </source>
</evidence>
<evidence type="ECO:0000313" key="9">
    <source>
        <dbReference type="Proteomes" id="UP000317422"/>
    </source>
</evidence>
<keyword evidence="6" id="KW-0732">Signal</keyword>
<feature type="domain" description="OmpA-like" evidence="7">
    <location>
        <begin position="84"/>
        <end position="206"/>
    </location>
</feature>
<evidence type="ECO:0000313" key="8">
    <source>
        <dbReference type="EMBL" id="TQN31009.1"/>
    </source>
</evidence>
<dbReference type="InterPro" id="IPR050330">
    <property type="entry name" value="Bact_OuterMem_StrucFunc"/>
</dbReference>
<feature type="chain" id="PRO_5021851209" evidence="6">
    <location>
        <begin position="30"/>
        <end position="206"/>
    </location>
</feature>
<evidence type="ECO:0000256" key="1">
    <source>
        <dbReference type="ARBA" id="ARBA00004442"/>
    </source>
</evidence>
<evidence type="ECO:0000256" key="2">
    <source>
        <dbReference type="ARBA" id="ARBA00023136"/>
    </source>
</evidence>
<evidence type="ECO:0000256" key="6">
    <source>
        <dbReference type="SAM" id="SignalP"/>
    </source>
</evidence>
<dbReference type="SUPFAM" id="SSF103088">
    <property type="entry name" value="OmpA-like"/>
    <property type="match status" value="1"/>
</dbReference>
<dbReference type="InterPro" id="IPR006665">
    <property type="entry name" value="OmpA-like"/>
</dbReference>
<feature type="compositionally biased region" description="Basic and acidic residues" evidence="5">
    <location>
        <begin position="191"/>
        <end position="206"/>
    </location>
</feature>
<organism evidence="8 9">
    <name type="scientific">Haloactinospora alba</name>
    <dbReference type="NCBI Taxonomy" id="405555"/>
    <lineage>
        <taxon>Bacteria</taxon>
        <taxon>Bacillati</taxon>
        <taxon>Actinomycetota</taxon>
        <taxon>Actinomycetes</taxon>
        <taxon>Streptosporangiales</taxon>
        <taxon>Nocardiopsidaceae</taxon>
        <taxon>Haloactinospora</taxon>
    </lineage>
</organism>
<proteinExistence type="predicted"/>
<dbReference type="GO" id="GO:0009279">
    <property type="term" value="C:cell outer membrane"/>
    <property type="evidence" value="ECO:0007669"/>
    <property type="project" value="UniProtKB-SubCell"/>
</dbReference>
<dbReference type="CDD" id="cd07185">
    <property type="entry name" value="OmpA_C-like"/>
    <property type="match status" value="1"/>
</dbReference>
<name>A0A543NGP1_9ACTN</name>
<comment type="caution">
    <text evidence="8">The sequence shown here is derived from an EMBL/GenBank/DDBJ whole genome shotgun (WGS) entry which is preliminary data.</text>
</comment>
<protein>
    <submittedName>
        <fullName evidence="8">Outer membrane protein OmpA-like peptidoglycan-associated protein</fullName>
    </submittedName>
</protein>
<keyword evidence="3" id="KW-0998">Cell outer membrane</keyword>
<dbReference type="Pfam" id="PF00691">
    <property type="entry name" value="OmpA"/>
    <property type="match status" value="1"/>
</dbReference>
<feature type="region of interest" description="Disordered" evidence="5">
    <location>
        <begin position="26"/>
        <end position="64"/>
    </location>
</feature>